<evidence type="ECO:0000256" key="5">
    <source>
        <dbReference type="HAMAP-Rule" id="MF_01114"/>
    </source>
</evidence>
<dbReference type="HAMAP" id="MF_01114">
    <property type="entry name" value="RecX"/>
    <property type="match status" value="1"/>
</dbReference>
<evidence type="ECO:0000256" key="3">
    <source>
        <dbReference type="ARBA" id="ARBA00018111"/>
    </source>
</evidence>
<dbReference type="EMBL" id="CP162599">
    <property type="protein sequence ID" value="XDK31982.1"/>
    <property type="molecule type" value="Genomic_DNA"/>
</dbReference>
<gene>
    <name evidence="5 9" type="primary">recX</name>
    <name evidence="9" type="ORF">AB4Y30_13310</name>
</gene>
<dbReference type="Pfam" id="PF02631">
    <property type="entry name" value="RecX_HTH2"/>
    <property type="match status" value="1"/>
</dbReference>
<evidence type="ECO:0000313" key="9">
    <source>
        <dbReference type="EMBL" id="XDK31982.1"/>
    </source>
</evidence>
<dbReference type="AlphaFoldDB" id="A0AB39HJC3"/>
<dbReference type="InterPro" id="IPR003783">
    <property type="entry name" value="Regulatory_RecX"/>
</dbReference>
<dbReference type="GO" id="GO:0005737">
    <property type="term" value="C:cytoplasm"/>
    <property type="evidence" value="ECO:0007669"/>
    <property type="project" value="UniProtKB-SubCell"/>
</dbReference>
<dbReference type="RefSeq" id="WP_368652706.1">
    <property type="nucleotide sequence ID" value="NZ_CP162599.1"/>
</dbReference>
<name>A0AB39HJC3_9BACI</name>
<dbReference type="Gene3D" id="1.10.10.10">
    <property type="entry name" value="Winged helix-like DNA-binding domain superfamily/Winged helix DNA-binding domain"/>
    <property type="match status" value="4"/>
</dbReference>
<dbReference type="PANTHER" id="PTHR33602">
    <property type="entry name" value="REGULATORY PROTEIN RECX FAMILY PROTEIN"/>
    <property type="match status" value="1"/>
</dbReference>
<comment type="function">
    <text evidence="5">Modulates RecA activity.</text>
</comment>
<accession>A0AB39HJC3</accession>
<evidence type="ECO:0000259" key="7">
    <source>
        <dbReference type="Pfam" id="PF21981"/>
    </source>
</evidence>
<feature type="domain" description="RecX third three-helical" evidence="7">
    <location>
        <begin position="159"/>
        <end position="206"/>
    </location>
</feature>
<comment type="subcellular location">
    <subcellularLocation>
        <location evidence="1 5">Cytoplasm</location>
    </subcellularLocation>
</comment>
<proteinExistence type="inferred from homology"/>
<comment type="similarity">
    <text evidence="2 5">Belongs to the RecX family.</text>
</comment>
<keyword evidence="4 5" id="KW-0963">Cytoplasm</keyword>
<dbReference type="PANTHER" id="PTHR33602:SF1">
    <property type="entry name" value="REGULATORY PROTEIN RECX FAMILY PROTEIN"/>
    <property type="match status" value="1"/>
</dbReference>
<dbReference type="InterPro" id="IPR036388">
    <property type="entry name" value="WH-like_DNA-bd_sf"/>
</dbReference>
<dbReference type="GO" id="GO:0006282">
    <property type="term" value="P:regulation of DNA repair"/>
    <property type="evidence" value="ECO:0007669"/>
    <property type="project" value="UniProtKB-UniRule"/>
</dbReference>
<dbReference type="InterPro" id="IPR053925">
    <property type="entry name" value="RecX_HTH_3rd"/>
</dbReference>
<dbReference type="Pfam" id="PF21982">
    <property type="entry name" value="RecX_HTH1"/>
    <property type="match status" value="1"/>
</dbReference>
<sequence>MLKIARITTQKKNKHRYNIYVDRGQADAYAFSVDEDVLLQYQLHKGQELDEALLEEITKQDETQKFYLKVIYFLSFRMRSEKEILDYLKRHEVEEEQIASIMSKLTEQNLIDDFAFAKMFVQTRMNTSTKGPVFIKNELRQKGIKDSIITEAIQLFEQEEQLDKVRKIVKKRLKQTGKQSFRKQIQSIQIYLLRSGFSSDIISEVIKQLEENKNEASEWDAMIEQGHKLMRKHERKFSGYELEMKIKEGLYRQGFQTDIIQQFIDEELKAE</sequence>
<evidence type="ECO:0000256" key="1">
    <source>
        <dbReference type="ARBA" id="ARBA00004496"/>
    </source>
</evidence>
<dbReference type="Pfam" id="PF21981">
    <property type="entry name" value="RecX_HTH3"/>
    <property type="match status" value="2"/>
</dbReference>
<organism evidence="9">
    <name type="scientific">Ornithinibacillus sp. 4-3</name>
    <dbReference type="NCBI Taxonomy" id="3231488"/>
    <lineage>
        <taxon>Bacteria</taxon>
        <taxon>Bacillati</taxon>
        <taxon>Bacillota</taxon>
        <taxon>Bacilli</taxon>
        <taxon>Bacillales</taxon>
        <taxon>Bacillaceae</taxon>
        <taxon>Ornithinibacillus</taxon>
    </lineage>
</organism>
<evidence type="ECO:0000259" key="8">
    <source>
        <dbReference type="Pfam" id="PF21982"/>
    </source>
</evidence>
<evidence type="ECO:0000256" key="2">
    <source>
        <dbReference type="ARBA" id="ARBA00009695"/>
    </source>
</evidence>
<evidence type="ECO:0000256" key="4">
    <source>
        <dbReference type="ARBA" id="ARBA00022490"/>
    </source>
</evidence>
<dbReference type="InterPro" id="IPR053926">
    <property type="entry name" value="RecX_HTH_1st"/>
</dbReference>
<dbReference type="InterPro" id="IPR053924">
    <property type="entry name" value="RecX_HTH_2nd"/>
</dbReference>
<feature type="domain" description="RecX first three-helical" evidence="8">
    <location>
        <begin position="67"/>
        <end position="105"/>
    </location>
</feature>
<feature type="domain" description="RecX second three-helical" evidence="6">
    <location>
        <begin position="112"/>
        <end position="153"/>
    </location>
</feature>
<evidence type="ECO:0000259" key="6">
    <source>
        <dbReference type="Pfam" id="PF02631"/>
    </source>
</evidence>
<feature type="domain" description="RecX third three-helical" evidence="7">
    <location>
        <begin position="218"/>
        <end position="264"/>
    </location>
</feature>
<reference evidence="9" key="1">
    <citation type="submission" date="2024-07" db="EMBL/GenBank/DDBJ databases">
        <title>Halotolerant mesophilic bacterium Ornithinibacillus sp. 4-3, sp. nov., isolated from soil.</title>
        <authorList>
            <person name="Sidarenka A.V."/>
            <person name="Guliayeva D.E."/>
            <person name="Leanovich S.I."/>
            <person name="Hileuskaya K.S."/>
            <person name="Akhremchuk A.E."/>
            <person name="Sikolenko M.A."/>
            <person name="Valentovich L.N."/>
        </authorList>
    </citation>
    <scope>NUCLEOTIDE SEQUENCE</scope>
    <source>
        <strain evidence="9">4-3</strain>
    </source>
</reference>
<protein>
    <recommendedName>
        <fullName evidence="3 5">Regulatory protein RecX</fullName>
    </recommendedName>
</protein>
<dbReference type="NCBIfam" id="NF010733">
    <property type="entry name" value="PRK14135.1"/>
    <property type="match status" value="1"/>
</dbReference>